<dbReference type="Proteomes" id="UP001225933">
    <property type="component" value="Unassembled WGS sequence"/>
</dbReference>
<gene>
    <name evidence="2" type="ORF">QX233_03025</name>
</gene>
<dbReference type="GO" id="GO:0009190">
    <property type="term" value="P:cyclic nucleotide biosynthetic process"/>
    <property type="evidence" value="ECO:0007669"/>
    <property type="project" value="InterPro"/>
</dbReference>
<evidence type="ECO:0000313" key="3">
    <source>
        <dbReference type="Proteomes" id="UP001225933"/>
    </source>
</evidence>
<dbReference type="AlphaFoldDB" id="A0AAJ1R331"/>
<feature type="domain" description="Guanylate cyclase" evidence="1">
    <location>
        <begin position="66"/>
        <end position="192"/>
    </location>
</feature>
<dbReference type="InterPro" id="IPR029787">
    <property type="entry name" value="Nucleotide_cyclase"/>
</dbReference>
<dbReference type="GO" id="GO:0004016">
    <property type="term" value="F:adenylate cyclase activity"/>
    <property type="evidence" value="ECO:0007669"/>
    <property type="project" value="UniProtKB-ARBA"/>
</dbReference>
<dbReference type="EMBL" id="JAUHGV010000002">
    <property type="protein sequence ID" value="MDN4011427.1"/>
    <property type="molecule type" value="Genomic_DNA"/>
</dbReference>
<proteinExistence type="predicted"/>
<dbReference type="PROSITE" id="PS50125">
    <property type="entry name" value="GUANYLATE_CYCLASE_2"/>
    <property type="match status" value="1"/>
</dbReference>
<comment type="caution">
    <text evidence="2">The sequence shown here is derived from an EMBL/GenBank/DDBJ whole genome shotgun (WGS) entry which is preliminary data.</text>
</comment>
<name>A0AAJ1R331_9FLAO</name>
<dbReference type="RefSeq" id="WP_214588880.1">
    <property type="nucleotide sequence ID" value="NZ_JAUHGV010000002.1"/>
</dbReference>
<dbReference type="SUPFAM" id="SSF55073">
    <property type="entry name" value="Nucleotide cyclase"/>
    <property type="match status" value="1"/>
</dbReference>
<dbReference type="InterPro" id="IPR001054">
    <property type="entry name" value="A/G_cyclase"/>
</dbReference>
<protein>
    <submittedName>
        <fullName evidence="2">Adenylate/guanylate cyclase domain-containing protein</fullName>
    </submittedName>
</protein>
<dbReference type="GO" id="GO:0035556">
    <property type="term" value="P:intracellular signal transduction"/>
    <property type="evidence" value="ECO:0007669"/>
    <property type="project" value="InterPro"/>
</dbReference>
<evidence type="ECO:0000313" key="2">
    <source>
        <dbReference type="EMBL" id="MDN4011427.1"/>
    </source>
</evidence>
<accession>A0AAJ1R331</accession>
<sequence length="253" mass="29411">MANLELIKKLNQKYNKTSPFTESTKSFSLNESFDSRNIESSIQNNIQTLGNTYAIYFDQGKSAEVALLFIDVCNFSTRFGHLNGKEISEYFDAYYDKIIPIIYKFGGEIDKIIGDGIICVFGEPFLSKPLKDCIKEADKCAKEIIKETYASNKFESKIAFHFGTINYFKNKSGLYNELTIVGKPLTELFRLESISENERINYFVEYSAYPEWNWTAELNSDSLWQLEKTKEVPENLKGVKFKYMQTNKYWRIK</sequence>
<organism evidence="2 3">
    <name type="scientific">Chryseobacterium gambrini</name>
    <dbReference type="NCBI Taxonomy" id="373672"/>
    <lineage>
        <taxon>Bacteria</taxon>
        <taxon>Pseudomonadati</taxon>
        <taxon>Bacteroidota</taxon>
        <taxon>Flavobacteriia</taxon>
        <taxon>Flavobacteriales</taxon>
        <taxon>Weeksellaceae</taxon>
        <taxon>Chryseobacterium group</taxon>
        <taxon>Chryseobacterium</taxon>
    </lineage>
</organism>
<dbReference type="Gene3D" id="3.30.70.1230">
    <property type="entry name" value="Nucleotide cyclase"/>
    <property type="match status" value="1"/>
</dbReference>
<evidence type="ECO:0000259" key="1">
    <source>
        <dbReference type="PROSITE" id="PS50125"/>
    </source>
</evidence>
<reference evidence="2" key="1">
    <citation type="submission" date="2023-06" db="EMBL/GenBank/DDBJ databases">
        <title>Two Chryseobacterium gambrini strains from China.</title>
        <authorList>
            <person name="Zeng J."/>
            <person name="Wu Y."/>
        </authorList>
    </citation>
    <scope>NUCLEOTIDE SEQUENCE</scope>
    <source>
        <strain evidence="2">SQ219</strain>
    </source>
</reference>